<evidence type="ECO:0000256" key="4">
    <source>
        <dbReference type="ARBA" id="ARBA00022729"/>
    </source>
</evidence>
<dbReference type="RefSeq" id="XP_015516607.1">
    <property type="nucleotide sequence ID" value="XM_015661121.2"/>
</dbReference>
<dbReference type="AlphaFoldDB" id="A0A6J0BQN8"/>
<keyword evidence="6" id="KW-1185">Reference proteome</keyword>
<organism evidence="7">
    <name type="scientific">Neodiprion lecontei</name>
    <name type="common">Redheaded pine sawfly</name>
    <dbReference type="NCBI Taxonomy" id="441921"/>
    <lineage>
        <taxon>Eukaryota</taxon>
        <taxon>Metazoa</taxon>
        <taxon>Ecdysozoa</taxon>
        <taxon>Arthropoda</taxon>
        <taxon>Hexapoda</taxon>
        <taxon>Insecta</taxon>
        <taxon>Pterygota</taxon>
        <taxon>Neoptera</taxon>
        <taxon>Endopterygota</taxon>
        <taxon>Hymenoptera</taxon>
        <taxon>Tenthredinoidea</taxon>
        <taxon>Diprionidae</taxon>
        <taxon>Diprioninae</taxon>
        <taxon>Neodiprion</taxon>
    </lineage>
</organism>
<dbReference type="Proteomes" id="UP000829291">
    <property type="component" value="Chromosome 2"/>
</dbReference>
<accession>A0A6J0BQN8</accession>
<evidence type="ECO:0000256" key="3">
    <source>
        <dbReference type="ARBA" id="ARBA00022525"/>
    </source>
</evidence>
<keyword evidence="4 5" id="KW-0732">Signal</keyword>
<dbReference type="GeneID" id="107221939"/>
<keyword evidence="3" id="KW-0964">Secreted</keyword>
<comment type="subcellular location">
    <subcellularLocation>
        <location evidence="1">Secreted</location>
    </subcellularLocation>
</comment>
<dbReference type="OrthoDB" id="9977471at2759"/>
<dbReference type="Pfam" id="PF03022">
    <property type="entry name" value="MRJP"/>
    <property type="match status" value="1"/>
</dbReference>
<dbReference type="Gene3D" id="2.120.10.30">
    <property type="entry name" value="TolB, C-terminal domain"/>
    <property type="match status" value="1"/>
</dbReference>
<dbReference type="SUPFAM" id="SSF63829">
    <property type="entry name" value="Calcium-dependent phosphotriesterase"/>
    <property type="match status" value="1"/>
</dbReference>
<feature type="chain" id="PRO_5027057551" evidence="5">
    <location>
        <begin position="18"/>
        <end position="433"/>
    </location>
</feature>
<dbReference type="InterPro" id="IPR011042">
    <property type="entry name" value="6-blade_b-propeller_TolB-like"/>
</dbReference>
<dbReference type="InParanoid" id="A0A6J0BQN8"/>
<dbReference type="PRINTS" id="PR01366">
    <property type="entry name" value="ROYALJELLY"/>
</dbReference>
<dbReference type="GO" id="GO:0005576">
    <property type="term" value="C:extracellular region"/>
    <property type="evidence" value="ECO:0007669"/>
    <property type="project" value="UniProtKB-SubCell"/>
</dbReference>
<feature type="signal peptide" evidence="5">
    <location>
        <begin position="1"/>
        <end position="17"/>
    </location>
</feature>
<evidence type="ECO:0000256" key="5">
    <source>
        <dbReference type="SAM" id="SignalP"/>
    </source>
</evidence>
<name>A0A6J0BQN8_NEOLC</name>
<protein>
    <submittedName>
        <fullName evidence="7">Protein yellow</fullName>
    </submittedName>
</protein>
<evidence type="ECO:0000256" key="2">
    <source>
        <dbReference type="ARBA" id="ARBA00009127"/>
    </source>
</evidence>
<evidence type="ECO:0000313" key="7">
    <source>
        <dbReference type="RefSeq" id="XP_015516607.1"/>
    </source>
</evidence>
<dbReference type="PANTHER" id="PTHR10009:SF18">
    <property type="entry name" value="PROTEIN YELLOW-LIKE PROTEIN"/>
    <property type="match status" value="1"/>
</dbReference>
<evidence type="ECO:0000256" key="1">
    <source>
        <dbReference type="ARBA" id="ARBA00004613"/>
    </source>
</evidence>
<reference evidence="7" key="1">
    <citation type="submission" date="2025-08" db="UniProtKB">
        <authorList>
            <consortium name="RefSeq"/>
        </authorList>
    </citation>
    <scope>IDENTIFICATION</scope>
    <source>
        <tissue evidence="7">Thorax and Abdomen</tissue>
    </source>
</reference>
<dbReference type="PANTHER" id="PTHR10009">
    <property type="entry name" value="PROTEIN YELLOW-RELATED"/>
    <property type="match status" value="1"/>
</dbReference>
<gene>
    <name evidence="7" type="primary">LOC107221939</name>
</gene>
<sequence>MLRLALLACLTTTFVVAHAPFSVIFQWKTISYNWPPEYSEKDARYHYIPENNPIAGIKLWKDNMYLTIPRWKSGVPVTLARTPSTPVKDERGLNITKPKLDAYPSWDMQLPGDCNAFQSVQSMEIDPQGRMWVLDTGRTETMGEHPTAKCPPRLVILDLDNGGVVLKEFKFPDDVARHNSSYLNDIVLDHQNGGYAYISDSGLEPAIIVYSLKDDKARKVTHETMKAQPDAVRFVVAGTNVIQSVNVDGIALSPPGPNRTLYYSPLSSFNLYSIPVEVLQNSSIIDVQNYVVDLGNKISQSDGMVMSNTGVLYYGLLADDAIAMWNTSTSQPFATGRRTISRDHLLTQWPDTFGFDEKARLWCVVNSLQNFLNNKVDVTQYNYRIISSNAMQRSYQYLPNNTAPELPVITAAAGQIRIAMSTVFTILLVFLAC</sequence>
<dbReference type="InterPro" id="IPR017996">
    <property type="entry name" value="MRJP/yellow-related"/>
</dbReference>
<evidence type="ECO:0000313" key="6">
    <source>
        <dbReference type="Proteomes" id="UP000829291"/>
    </source>
</evidence>
<comment type="similarity">
    <text evidence="2">Belongs to the major royal jelly protein family.</text>
</comment>
<proteinExistence type="inferred from homology"/>
<dbReference type="KEGG" id="nlo:107221939"/>